<dbReference type="PANTHER" id="PTHR13645">
    <property type="entry name" value="DEFENSIN"/>
    <property type="match status" value="1"/>
</dbReference>
<dbReference type="GO" id="GO:0005615">
    <property type="term" value="C:extracellular space"/>
    <property type="evidence" value="ECO:0007669"/>
    <property type="project" value="TreeGrafter"/>
</dbReference>
<protein>
    <submittedName>
        <fullName evidence="6">Defensin-1</fullName>
    </submittedName>
</protein>
<dbReference type="InterPro" id="IPR036574">
    <property type="entry name" value="Scorpion_toxin-like_sf"/>
</dbReference>
<keyword evidence="2" id="KW-0964">Secreted</keyword>
<keyword evidence="3" id="KW-1015">Disulfide bond</keyword>
<reference evidence="6" key="1">
    <citation type="journal article" date="2012" name="PLoS ONE">
        <title>Discovery of defense- and neuropeptides in social ants by genome-mining.</title>
        <authorList>
            <person name="Gruber C.W."/>
            <person name="Muttenthaler M."/>
        </authorList>
    </citation>
    <scope>NUCLEOTIDE SEQUENCE</scope>
</reference>
<feature type="domain" description="Invertebrate defensins family profile" evidence="5">
    <location>
        <begin position="57"/>
        <end position="100"/>
    </location>
</feature>
<sequence length="100" mass="10897">MKLLAIFALFCVLAYASASALPAVYDGPIYELTPIEEAASDNTPRDMAEEVPIRQRRVTCDLLSWTSKWFSFNNSACAAKCLVQRRRGGSCSGGVCVCRG</sequence>
<dbReference type="SUPFAM" id="SSF57095">
    <property type="entry name" value="Scorpion toxin-like"/>
    <property type="match status" value="1"/>
</dbReference>
<dbReference type="CTD" id="127064953"/>
<evidence type="ECO:0000256" key="2">
    <source>
        <dbReference type="ARBA" id="ARBA00022525"/>
    </source>
</evidence>
<keyword evidence="4" id="KW-0732">Signal</keyword>
<organism evidence="6">
    <name type="scientific">Harpegnathos saltator</name>
    <name type="common">Jerdon's jumping ant</name>
    <dbReference type="NCBI Taxonomy" id="610380"/>
    <lineage>
        <taxon>Eukaryota</taxon>
        <taxon>Metazoa</taxon>
        <taxon>Ecdysozoa</taxon>
        <taxon>Arthropoda</taxon>
        <taxon>Hexapoda</taxon>
        <taxon>Insecta</taxon>
        <taxon>Pterygota</taxon>
        <taxon>Neoptera</taxon>
        <taxon>Endopterygota</taxon>
        <taxon>Hymenoptera</taxon>
        <taxon>Apocrita</taxon>
        <taxon>Aculeata</taxon>
        <taxon>Formicoidea</taxon>
        <taxon>Formicidae</taxon>
        <taxon>Ponerinae</taxon>
        <taxon>Ponerini</taxon>
        <taxon>Harpegnathos</taxon>
    </lineage>
</organism>
<dbReference type="InterPro" id="IPR001542">
    <property type="entry name" value="Defensin_invertebrate/fungal"/>
</dbReference>
<dbReference type="AlphaFoldDB" id="I2HB37"/>
<dbReference type="GeneID" id="105181662"/>
<evidence type="ECO:0000313" key="6">
    <source>
        <dbReference type="EMBL" id="DAA35071.1"/>
    </source>
</evidence>
<evidence type="ECO:0000256" key="4">
    <source>
        <dbReference type="SAM" id="SignalP"/>
    </source>
</evidence>
<dbReference type="PROSITE" id="PS51378">
    <property type="entry name" value="INVERT_DEFENSINS"/>
    <property type="match status" value="1"/>
</dbReference>
<dbReference type="CDD" id="cd21806">
    <property type="entry name" value="DEFL_defensin-like"/>
    <property type="match status" value="1"/>
</dbReference>
<accession>I2HB37</accession>
<evidence type="ECO:0000256" key="1">
    <source>
        <dbReference type="ARBA" id="ARBA00004613"/>
    </source>
</evidence>
<dbReference type="GO" id="GO:0042742">
    <property type="term" value="P:defense response to bacterium"/>
    <property type="evidence" value="ECO:0007669"/>
    <property type="project" value="TreeGrafter"/>
</dbReference>
<evidence type="ECO:0000259" key="5">
    <source>
        <dbReference type="PROSITE" id="PS51378"/>
    </source>
</evidence>
<dbReference type="EMBL" id="BK008406">
    <property type="protein sequence ID" value="DAA35071.1"/>
    <property type="molecule type" value="Genomic_DNA"/>
</dbReference>
<dbReference type="Pfam" id="PF01097">
    <property type="entry name" value="Defensin_2"/>
    <property type="match status" value="1"/>
</dbReference>
<dbReference type="GO" id="GO:0006959">
    <property type="term" value="P:humoral immune response"/>
    <property type="evidence" value="ECO:0007669"/>
    <property type="project" value="TreeGrafter"/>
</dbReference>
<name>I2HB37_HARSA</name>
<feature type="signal peptide" evidence="4">
    <location>
        <begin position="1"/>
        <end position="18"/>
    </location>
</feature>
<dbReference type="Gene3D" id="3.30.30.10">
    <property type="entry name" value="Knottin, scorpion toxin-like"/>
    <property type="match status" value="1"/>
</dbReference>
<proteinExistence type="predicted"/>
<comment type="subcellular location">
    <subcellularLocation>
        <location evidence="1">Secreted</location>
    </subcellularLocation>
</comment>
<feature type="chain" id="PRO_5003660317" evidence="4">
    <location>
        <begin position="19"/>
        <end position="100"/>
    </location>
</feature>
<dbReference type="KEGG" id="hst:105181662"/>
<evidence type="ECO:0000256" key="3">
    <source>
        <dbReference type="ARBA" id="ARBA00023157"/>
    </source>
</evidence>
<dbReference type="RefSeq" id="XP_011136875.1">
    <property type="nucleotide sequence ID" value="XM_011138573.3"/>
</dbReference>
<dbReference type="OrthoDB" id="10038290at2759"/>
<dbReference type="PANTHER" id="PTHR13645:SF0">
    <property type="entry name" value="DEFENSIN"/>
    <property type="match status" value="1"/>
</dbReference>